<evidence type="ECO:0008006" key="4">
    <source>
        <dbReference type="Google" id="ProtNLM"/>
    </source>
</evidence>
<dbReference type="AlphaFoldDB" id="A0AAI8Z0D4"/>
<protein>
    <recommendedName>
        <fullName evidence="4">Ubiquitin-like domain-containing protein</fullName>
    </recommendedName>
</protein>
<dbReference type="InterPro" id="IPR029071">
    <property type="entry name" value="Ubiquitin-like_domsf"/>
</dbReference>
<dbReference type="EMBL" id="CAVMBE010000033">
    <property type="protein sequence ID" value="CAK4029691.1"/>
    <property type="molecule type" value="Genomic_DNA"/>
</dbReference>
<sequence length="152" mass="17084">MASVEDFHTYLRVKVDVPVGDDTSQLTFEVDPSVYNGAMRDSAEFIQKMMETAHDSSAARNERANKRRRIEAPRRTQGNITFTLQGREAAVTYTVPASRAFESALRDFAAQEGRELTPLRLCYKDWIVSSEDSPAQIGLEDDADILVLQLAR</sequence>
<dbReference type="Gene3D" id="3.10.20.90">
    <property type="entry name" value="Phosphatidylinositol 3-kinase Catalytic Subunit, Chain A, domain 1"/>
    <property type="match status" value="1"/>
</dbReference>
<feature type="compositionally biased region" description="Basic and acidic residues" evidence="1">
    <location>
        <begin position="60"/>
        <end position="74"/>
    </location>
</feature>
<dbReference type="Proteomes" id="UP001296104">
    <property type="component" value="Unassembled WGS sequence"/>
</dbReference>
<evidence type="ECO:0000313" key="3">
    <source>
        <dbReference type="Proteomes" id="UP001296104"/>
    </source>
</evidence>
<comment type="caution">
    <text evidence="2">The sequence shown here is derived from an EMBL/GenBank/DDBJ whole genome shotgun (WGS) entry which is preliminary data.</text>
</comment>
<proteinExistence type="predicted"/>
<organism evidence="2 3">
    <name type="scientific">Lecanosticta acicola</name>
    <dbReference type="NCBI Taxonomy" id="111012"/>
    <lineage>
        <taxon>Eukaryota</taxon>
        <taxon>Fungi</taxon>
        <taxon>Dikarya</taxon>
        <taxon>Ascomycota</taxon>
        <taxon>Pezizomycotina</taxon>
        <taxon>Dothideomycetes</taxon>
        <taxon>Dothideomycetidae</taxon>
        <taxon>Mycosphaerellales</taxon>
        <taxon>Mycosphaerellaceae</taxon>
        <taxon>Lecanosticta</taxon>
    </lineage>
</organism>
<reference evidence="2" key="1">
    <citation type="submission" date="2023-11" db="EMBL/GenBank/DDBJ databases">
        <authorList>
            <person name="Alioto T."/>
            <person name="Alioto T."/>
            <person name="Gomez Garrido J."/>
        </authorList>
    </citation>
    <scope>NUCLEOTIDE SEQUENCE</scope>
</reference>
<gene>
    <name evidence="2" type="ORF">LECACI_7A005298</name>
</gene>
<name>A0AAI8Z0D4_9PEZI</name>
<evidence type="ECO:0000256" key="1">
    <source>
        <dbReference type="SAM" id="MobiDB-lite"/>
    </source>
</evidence>
<dbReference type="SUPFAM" id="SSF54236">
    <property type="entry name" value="Ubiquitin-like"/>
    <property type="match status" value="1"/>
</dbReference>
<evidence type="ECO:0000313" key="2">
    <source>
        <dbReference type="EMBL" id="CAK4029691.1"/>
    </source>
</evidence>
<feature type="region of interest" description="Disordered" evidence="1">
    <location>
        <begin position="54"/>
        <end position="78"/>
    </location>
</feature>
<accession>A0AAI8Z0D4</accession>
<keyword evidence="3" id="KW-1185">Reference proteome</keyword>